<feature type="transmembrane region" description="Helical" evidence="1">
    <location>
        <begin position="116"/>
        <end position="134"/>
    </location>
</feature>
<dbReference type="GeneID" id="89977588"/>
<dbReference type="Pfam" id="PF14087">
    <property type="entry name" value="DUF4267"/>
    <property type="match status" value="1"/>
</dbReference>
<dbReference type="RefSeq" id="XP_064700955.1">
    <property type="nucleotide sequence ID" value="XM_064852969.1"/>
</dbReference>
<evidence type="ECO:0000256" key="1">
    <source>
        <dbReference type="SAM" id="Phobius"/>
    </source>
</evidence>
<dbReference type="Proteomes" id="UP001358417">
    <property type="component" value="Unassembled WGS sequence"/>
</dbReference>
<comment type="caution">
    <text evidence="2">The sequence shown here is derived from an EMBL/GenBank/DDBJ whole genome shotgun (WGS) entry which is preliminary data.</text>
</comment>
<name>A0AAV9MV27_9EURO</name>
<protein>
    <submittedName>
        <fullName evidence="2">Uncharacterized protein</fullName>
    </submittedName>
</protein>
<gene>
    <name evidence="2" type="ORF">LTR84_009429</name>
</gene>
<dbReference type="AlphaFoldDB" id="A0AAV9MV27"/>
<keyword evidence="3" id="KW-1185">Reference proteome</keyword>
<sequence>MATTLSPYSTFRPLHIPPLLAASAMGIGALMPLWNPRAAIRAFGFPERIAISEPAQACFTVYGARSTCLGAAIWIFYLQGKMQAVDTILALQIYTTAVDAYICWREGVPQKAVMRVFAGVLVGGWGISGLTSRFS</sequence>
<keyword evidence="1" id="KW-0472">Membrane</keyword>
<dbReference type="InterPro" id="IPR025363">
    <property type="entry name" value="DUF4267"/>
</dbReference>
<dbReference type="EMBL" id="JAVRRD010000038">
    <property type="protein sequence ID" value="KAK5045323.1"/>
    <property type="molecule type" value="Genomic_DNA"/>
</dbReference>
<accession>A0AAV9MV27</accession>
<evidence type="ECO:0000313" key="3">
    <source>
        <dbReference type="Proteomes" id="UP001358417"/>
    </source>
</evidence>
<feature type="transmembrane region" description="Helical" evidence="1">
    <location>
        <begin position="15"/>
        <end position="34"/>
    </location>
</feature>
<organism evidence="2 3">
    <name type="scientific">Exophiala bonariae</name>
    <dbReference type="NCBI Taxonomy" id="1690606"/>
    <lineage>
        <taxon>Eukaryota</taxon>
        <taxon>Fungi</taxon>
        <taxon>Dikarya</taxon>
        <taxon>Ascomycota</taxon>
        <taxon>Pezizomycotina</taxon>
        <taxon>Eurotiomycetes</taxon>
        <taxon>Chaetothyriomycetidae</taxon>
        <taxon>Chaetothyriales</taxon>
        <taxon>Herpotrichiellaceae</taxon>
        <taxon>Exophiala</taxon>
    </lineage>
</organism>
<reference evidence="2 3" key="1">
    <citation type="submission" date="2023-08" db="EMBL/GenBank/DDBJ databases">
        <title>Black Yeasts Isolated from many extreme environments.</title>
        <authorList>
            <person name="Coleine C."/>
            <person name="Stajich J.E."/>
            <person name="Selbmann L."/>
        </authorList>
    </citation>
    <scope>NUCLEOTIDE SEQUENCE [LARGE SCALE GENOMIC DNA]</scope>
    <source>
        <strain evidence="2 3">CCFEE 5792</strain>
    </source>
</reference>
<keyword evidence="1" id="KW-1133">Transmembrane helix</keyword>
<proteinExistence type="predicted"/>
<keyword evidence="1" id="KW-0812">Transmembrane</keyword>
<evidence type="ECO:0000313" key="2">
    <source>
        <dbReference type="EMBL" id="KAK5045323.1"/>
    </source>
</evidence>